<keyword evidence="3" id="KW-1185">Reference proteome</keyword>
<organism evidence="2 3">
    <name type="scientific">Trichogramma brassicae</name>
    <dbReference type="NCBI Taxonomy" id="86971"/>
    <lineage>
        <taxon>Eukaryota</taxon>
        <taxon>Metazoa</taxon>
        <taxon>Ecdysozoa</taxon>
        <taxon>Arthropoda</taxon>
        <taxon>Hexapoda</taxon>
        <taxon>Insecta</taxon>
        <taxon>Pterygota</taxon>
        <taxon>Neoptera</taxon>
        <taxon>Endopterygota</taxon>
        <taxon>Hymenoptera</taxon>
        <taxon>Apocrita</taxon>
        <taxon>Proctotrupomorpha</taxon>
        <taxon>Chalcidoidea</taxon>
        <taxon>Trichogrammatidae</taxon>
        <taxon>Trichogramma</taxon>
    </lineage>
</organism>
<sequence>MRLIMQFIMRFLTRVTTRVITRHSERRCIIIAVALKFSQLVELRAYNAPQSSRANPPRPSAVSKERAHENIICSTRALSSCNKRTRPRRDHLLLA</sequence>
<protein>
    <submittedName>
        <fullName evidence="2">Uncharacterized protein</fullName>
    </submittedName>
</protein>
<reference evidence="2 3" key="1">
    <citation type="submission" date="2020-02" db="EMBL/GenBank/DDBJ databases">
        <authorList>
            <person name="Ferguson B K."/>
        </authorList>
    </citation>
    <scope>NUCLEOTIDE SEQUENCE [LARGE SCALE GENOMIC DNA]</scope>
</reference>
<accession>A0A6H5HX46</accession>
<name>A0A6H5HX46_9HYME</name>
<dbReference type="AlphaFoldDB" id="A0A6H5HX46"/>
<dbReference type="Proteomes" id="UP000479190">
    <property type="component" value="Unassembled WGS sequence"/>
</dbReference>
<feature type="region of interest" description="Disordered" evidence="1">
    <location>
        <begin position="48"/>
        <end position="67"/>
    </location>
</feature>
<dbReference type="EMBL" id="CADCXV010000210">
    <property type="protein sequence ID" value="CAB0028856.1"/>
    <property type="molecule type" value="Genomic_DNA"/>
</dbReference>
<proteinExistence type="predicted"/>
<evidence type="ECO:0000313" key="3">
    <source>
        <dbReference type="Proteomes" id="UP000479190"/>
    </source>
</evidence>
<gene>
    <name evidence="2" type="ORF">TBRA_LOCUS972</name>
</gene>
<evidence type="ECO:0000313" key="2">
    <source>
        <dbReference type="EMBL" id="CAB0028856.1"/>
    </source>
</evidence>
<evidence type="ECO:0000256" key="1">
    <source>
        <dbReference type="SAM" id="MobiDB-lite"/>
    </source>
</evidence>